<feature type="domain" description="HTH araC/xylS-type" evidence="4">
    <location>
        <begin position="172"/>
        <end position="271"/>
    </location>
</feature>
<dbReference type="PANTHER" id="PTHR43280">
    <property type="entry name" value="ARAC-FAMILY TRANSCRIPTIONAL REGULATOR"/>
    <property type="match status" value="1"/>
</dbReference>
<protein>
    <submittedName>
        <fullName evidence="5">AraC family transcriptional regulator</fullName>
    </submittedName>
</protein>
<evidence type="ECO:0000313" key="5">
    <source>
        <dbReference type="EMBL" id="MFD0958339.1"/>
    </source>
</evidence>
<dbReference type="SUPFAM" id="SSF46689">
    <property type="entry name" value="Homeodomain-like"/>
    <property type="match status" value="2"/>
</dbReference>
<reference evidence="6" key="1">
    <citation type="journal article" date="2019" name="Int. J. Syst. Evol. Microbiol.">
        <title>The Global Catalogue of Microorganisms (GCM) 10K type strain sequencing project: providing services to taxonomists for standard genome sequencing and annotation.</title>
        <authorList>
            <consortium name="The Broad Institute Genomics Platform"/>
            <consortium name="The Broad Institute Genome Sequencing Center for Infectious Disease"/>
            <person name="Wu L."/>
            <person name="Ma J."/>
        </authorList>
    </citation>
    <scope>NUCLEOTIDE SEQUENCE [LARGE SCALE GENOMIC DNA]</scope>
    <source>
        <strain evidence="6">CCUG 59129</strain>
    </source>
</reference>
<comment type="caution">
    <text evidence="5">The sequence shown here is derived from an EMBL/GenBank/DDBJ whole genome shotgun (WGS) entry which is preliminary data.</text>
</comment>
<dbReference type="PROSITE" id="PS01124">
    <property type="entry name" value="HTH_ARAC_FAMILY_2"/>
    <property type="match status" value="1"/>
</dbReference>
<dbReference type="PROSITE" id="PS00041">
    <property type="entry name" value="HTH_ARAC_FAMILY_1"/>
    <property type="match status" value="1"/>
</dbReference>
<gene>
    <name evidence="5" type="ORF">ACFQ2I_02970</name>
</gene>
<keyword evidence="2" id="KW-0238">DNA-binding</keyword>
<evidence type="ECO:0000259" key="4">
    <source>
        <dbReference type="PROSITE" id="PS01124"/>
    </source>
</evidence>
<dbReference type="InterPro" id="IPR003313">
    <property type="entry name" value="AraC-bd"/>
</dbReference>
<evidence type="ECO:0000313" key="6">
    <source>
        <dbReference type="Proteomes" id="UP001596989"/>
    </source>
</evidence>
<keyword evidence="3" id="KW-0804">Transcription</keyword>
<dbReference type="SUPFAM" id="SSF51215">
    <property type="entry name" value="Regulatory protein AraC"/>
    <property type="match status" value="1"/>
</dbReference>
<keyword evidence="6" id="KW-1185">Reference proteome</keyword>
<dbReference type="PRINTS" id="PR00032">
    <property type="entry name" value="HTHARAC"/>
</dbReference>
<organism evidence="5 6">
    <name type="scientific">Paenibacillus chungangensis</name>
    <dbReference type="NCBI Taxonomy" id="696535"/>
    <lineage>
        <taxon>Bacteria</taxon>
        <taxon>Bacillati</taxon>
        <taxon>Bacillota</taxon>
        <taxon>Bacilli</taxon>
        <taxon>Bacillales</taxon>
        <taxon>Paenibacillaceae</taxon>
        <taxon>Paenibacillus</taxon>
    </lineage>
</organism>
<dbReference type="Gene3D" id="1.10.10.60">
    <property type="entry name" value="Homeodomain-like"/>
    <property type="match status" value="2"/>
</dbReference>
<dbReference type="RefSeq" id="WP_377562098.1">
    <property type="nucleotide sequence ID" value="NZ_JBHTJZ010000005.1"/>
</dbReference>
<dbReference type="InterPro" id="IPR009057">
    <property type="entry name" value="Homeodomain-like_sf"/>
</dbReference>
<dbReference type="Proteomes" id="UP001596989">
    <property type="component" value="Unassembled WGS sequence"/>
</dbReference>
<dbReference type="Pfam" id="PF12833">
    <property type="entry name" value="HTH_18"/>
    <property type="match status" value="1"/>
</dbReference>
<name>A0ABW3HLQ5_9BACL</name>
<keyword evidence="1" id="KW-0805">Transcription regulation</keyword>
<dbReference type="SMART" id="SM00342">
    <property type="entry name" value="HTH_ARAC"/>
    <property type="match status" value="1"/>
</dbReference>
<dbReference type="InterPro" id="IPR018060">
    <property type="entry name" value="HTH_AraC"/>
</dbReference>
<proteinExistence type="predicted"/>
<dbReference type="InterPro" id="IPR020449">
    <property type="entry name" value="Tscrpt_reg_AraC-type_HTH"/>
</dbReference>
<dbReference type="Pfam" id="PF02311">
    <property type="entry name" value="AraC_binding"/>
    <property type="match status" value="1"/>
</dbReference>
<accession>A0ABW3HLQ5</accession>
<dbReference type="EMBL" id="JBHTJZ010000005">
    <property type="protein sequence ID" value="MFD0958339.1"/>
    <property type="molecule type" value="Genomic_DNA"/>
</dbReference>
<dbReference type="PANTHER" id="PTHR43280:SF28">
    <property type="entry name" value="HTH-TYPE TRANSCRIPTIONAL ACTIVATOR RHAS"/>
    <property type="match status" value="1"/>
</dbReference>
<evidence type="ECO:0000256" key="1">
    <source>
        <dbReference type="ARBA" id="ARBA00023015"/>
    </source>
</evidence>
<evidence type="ECO:0000256" key="2">
    <source>
        <dbReference type="ARBA" id="ARBA00023125"/>
    </source>
</evidence>
<dbReference type="InterPro" id="IPR018062">
    <property type="entry name" value="HTH_AraC-typ_CS"/>
</dbReference>
<dbReference type="Gene3D" id="2.60.120.280">
    <property type="entry name" value="Regulatory protein AraC"/>
    <property type="match status" value="1"/>
</dbReference>
<evidence type="ECO:0000256" key="3">
    <source>
        <dbReference type="ARBA" id="ARBA00023163"/>
    </source>
</evidence>
<dbReference type="InterPro" id="IPR037923">
    <property type="entry name" value="HTH-like"/>
</dbReference>
<sequence length="275" mass="31996">MDFRAFPTLTELDERLPVYLVSVGHWDHQEPTYRANGHPDYQWLQTVSGRGKLQSGDREWTILPGQGFCLYPHEPHAYFALEENWDVYWISFRGSLASPLLQRTGLAGTGVYHVTEPERIASLIGEIYKTTQSSKDYGGIDYSQLLYTLLLELMKTTAPGSQAAEWGYARLRPVLQYMERHYDRPVTIKELADYIAVTPQYLCQLFKRALHMRPMEYMNRERINRSKELMFQEGGIRLYEVAERVGFESASYYSSVFKRLEGMSPDQFKRIHGLK</sequence>